<evidence type="ECO:0000259" key="10">
    <source>
        <dbReference type="PROSITE" id="PS50928"/>
    </source>
</evidence>
<dbReference type="CDD" id="cd06261">
    <property type="entry name" value="TM_PBP2"/>
    <property type="match status" value="1"/>
</dbReference>
<dbReference type="GO" id="GO:0015031">
    <property type="term" value="P:protein transport"/>
    <property type="evidence" value="ECO:0007669"/>
    <property type="project" value="UniProtKB-KW"/>
</dbReference>
<dbReference type="InterPro" id="IPR035906">
    <property type="entry name" value="MetI-like_sf"/>
</dbReference>
<dbReference type="InterPro" id="IPR050366">
    <property type="entry name" value="BP-dependent_transpt_permease"/>
</dbReference>
<comment type="caution">
    <text evidence="11">The sequence shown here is derived from an EMBL/GenBank/DDBJ whole genome shotgun (WGS) entry which is preliminary data.</text>
</comment>
<keyword evidence="12" id="KW-1185">Reference proteome</keyword>
<feature type="transmembrane region" description="Helical" evidence="9">
    <location>
        <begin position="151"/>
        <end position="169"/>
    </location>
</feature>
<comment type="similarity">
    <text evidence="9">Belongs to the binding-protein-dependent transport system permease family.</text>
</comment>
<dbReference type="PANTHER" id="PTHR43386">
    <property type="entry name" value="OLIGOPEPTIDE TRANSPORT SYSTEM PERMEASE PROTEIN APPC"/>
    <property type="match status" value="1"/>
</dbReference>
<dbReference type="GO" id="GO:0015833">
    <property type="term" value="P:peptide transport"/>
    <property type="evidence" value="ECO:0007669"/>
    <property type="project" value="UniProtKB-KW"/>
</dbReference>
<proteinExistence type="inferred from homology"/>
<reference evidence="11 12" key="1">
    <citation type="submission" date="2020-08" db="EMBL/GenBank/DDBJ databases">
        <title>Genomic Encyclopedia of Type Strains, Phase IV (KMG-IV): sequencing the most valuable type-strain genomes for metagenomic binning, comparative biology and taxonomic classification.</title>
        <authorList>
            <person name="Goeker M."/>
        </authorList>
    </citation>
    <scope>NUCLEOTIDE SEQUENCE [LARGE SCALE GENOMIC DNA]</scope>
    <source>
        <strain evidence="11 12">DSM 16268</strain>
    </source>
</reference>
<evidence type="ECO:0000313" key="12">
    <source>
        <dbReference type="Proteomes" id="UP000523821"/>
    </source>
</evidence>
<feature type="transmembrane region" description="Helical" evidence="9">
    <location>
        <begin position="218"/>
        <end position="238"/>
    </location>
</feature>
<evidence type="ECO:0000256" key="9">
    <source>
        <dbReference type="RuleBase" id="RU363032"/>
    </source>
</evidence>
<evidence type="ECO:0000256" key="6">
    <source>
        <dbReference type="ARBA" id="ARBA00022927"/>
    </source>
</evidence>
<keyword evidence="2 9" id="KW-0813">Transport</keyword>
<protein>
    <submittedName>
        <fullName evidence="11">Peptide/nickel transport system permease protein</fullName>
    </submittedName>
</protein>
<dbReference type="AlphaFoldDB" id="A0A7W9CTH7"/>
<dbReference type="SUPFAM" id="SSF161098">
    <property type="entry name" value="MetI-like"/>
    <property type="match status" value="1"/>
</dbReference>
<dbReference type="InterPro" id="IPR000515">
    <property type="entry name" value="MetI-like"/>
</dbReference>
<dbReference type="Gene3D" id="1.10.3720.10">
    <property type="entry name" value="MetI-like"/>
    <property type="match status" value="1"/>
</dbReference>
<dbReference type="PROSITE" id="PS50928">
    <property type="entry name" value="ABC_TM1"/>
    <property type="match status" value="1"/>
</dbReference>
<dbReference type="Proteomes" id="UP000523821">
    <property type="component" value="Unassembled WGS sequence"/>
</dbReference>
<feature type="transmembrane region" description="Helical" evidence="9">
    <location>
        <begin position="28"/>
        <end position="51"/>
    </location>
</feature>
<evidence type="ECO:0000256" key="1">
    <source>
        <dbReference type="ARBA" id="ARBA00004651"/>
    </source>
</evidence>
<dbReference type="RefSeq" id="WP_183852453.1">
    <property type="nucleotide sequence ID" value="NZ_JACHOO010000001.1"/>
</dbReference>
<gene>
    <name evidence="11" type="ORF">GGQ63_000663</name>
</gene>
<evidence type="ECO:0000256" key="7">
    <source>
        <dbReference type="ARBA" id="ARBA00022989"/>
    </source>
</evidence>
<dbReference type="GO" id="GO:0055085">
    <property type="term" value="P:transmembrane transport"/>
    <property type="evidence" value="ECO:0007669"/>
    <property type="project" value="InterPro"/>
</dbReference>
<evidence type="ECO:0000256" key="4">
    <source>
        <dbReference type="ARBA" id="ARBA00022692"/>
    </source>
</evidence>
<sequence length="294" mass="30298">MSEAGSIAAGARPRSRSRAVLASLRRNAGFGLALVLTVVLLLLAIAGPSLWHLGPLDMDFGAPLAAPSFAHPMGTDSNGRDVFARFLAGARISLAVGAAVVVTGLIVGGGIGIAAGIGGRVLDTVLMRIVDALAAFPPLILAMAITVGLGVGLTTAAFGIMLSCVPFFARLMRADILRIRALPFIEASVAVGVGRWRIVGRHLLPHTAPTMLVQCASVFGYAILTLAGLGFIGLGAQIPEPEWGAMITDGLQYALTGQWWLALFPGFGVLAAVVAANLLADHAQAVLGVRGRER</sequence>
<keyword evidence="3" id="KW-1003">Cell membrane</keyword>
<evidence type="ECO:0000256" key="2">
    <source>
        <dbReference type="ARBA" id="ARBA00022448"/>
    </source>
</evidence>
<keyword evidence="8 9" id="KW-0472">Membrane</keyword>
<dbReference type="GO" id="GO:0005886">
    <property type="term" value="C:plasma membrane"/>
    <property type="evidence" value="ECO:0007669"/>
    <property type="project" value="UniProtKB-SubCell"/>
</dbReference>
<dbReference type="PANTHER" id="PTHR43386:SF1">
    <property type="entry name" value="D,D-DIPEPTIDE TRANSPORT SYSTEM PERMEASE PROTEIN DDPC-RELATED"/>
    <property type="match status" value="1"/>
</dbReference>
<name>A0A7W9CTH7_9HYPH</name>
<organism evidence="11 12">
    <name type="scientific">Prosthecomicrobium pneumaticum</name>
    <dbReference type="NCBI Taxonomy" id="81895"/>
    <lineage>
        <taxon>Bacteria</taxon>
        <taxon>Pseudomonadati</taxon>
        <taxon>Pseudomonadota</taxon>
        <taxon>Alphaproteobacteria</taxon>
        <taxon>Hyphomicrobiales</taxon>
        <taxon>Kaistiaceae</taxon>
        <taxon>Prosthecomicrobium</taxon>
    </lineage>
</organism>
<dbReference type="Pfam" id="PF00528">
    <property type="entry name" value="BPD_transp_1"/>
    <property type="match status" value="1"/>
</dbReference>
<keyword evidence="5" id="KW-0571">Peptide transport</keyword>
<dbReference type="EMBL" id="JACHOO010000001">
    <property type="protein sequence ID" value="MBB5751620.1"/>
    <property type="molecule type" value="Genomic_DNA"/>
</dbReference>
<evidence type="ECO:0000313" key="11">
    <source>
        <dbReference type="EMBL" id="MBB5751620.1"/>
    </source>
</evidence>
<feature type="domain" description="ABC transmembrane type-1" evidence="10">
    <location>
        <begin position="90"/>
        <end position="280"/>
    </location>
</feature>
<accession>A0A7W9CTH7</accession>
<keyword evidence="6" id="KW-0653">Protein transport</keyword>
<feature type="transmembrane region" description="Helical" evidence="9">
    <location>
        <begin position="92"/>
        <end position="118"/>
    </location>
</feature>
<evidence type="ECO:0000256" key="8">
    <source>
        <dbReference type="ARBA" id="ARBA00023136"/>
    </source>
</evidence>
<keyword evidence="4 9" id="KW-0812">Transmembrane</keyword>
<keyword evidence="7 9" id="KW-1133">Transmembrane helix</keyword>
<evidence type="ECO:0000256" key="3">
    <source>
        <dbReference type="ARBA" id="ARBA00022475"/>
    </source>
</evidence>
<evidence type="ECO:0000256" key="5">
    <source>
        <dbReference type="ARBA" id="ARBA00022856"/>
    </source>
</evidence>
<feature type="transmembrane region" description="Helical" evidence="9">
    <location>
        <begin position="259"/>
        <end position="280"/>
    </location>
</feature>
<feature type="transmembrane region" description="Helical" evidence="9">
    <location>
        <begin position="125"/>
        <end position="145"/>
    </location>
</feature>
<comment type="subcellular location">
    <subcellularLocation>
        <location evidence="1 9">Cell membrane</location>
        <topology evidence="1 9">Multi-pass membrane protein</topology>
    </subcellularLocation>
</comment>